<dbReference type="STRING" id="7168.A0A182N7E2"/>
<keyword evidence="3" id="KW-0805">Transcription regulation</keyword>
<feature type="region of interest" description="Disordered" evidence="7">
    <location>
        <begin position="111"/>
        <end position="168"/>
    </location>
</feature>
<comment type="subunit">
    <text evidence="1">Self-associates forming complexes of several hundred monomers.</text>
</comment>
<evidence type="ECO:0000256" key="7">
    <source>
        <dbReference type="SAM" id="MobiDB-lite"/>
    </source>
</evidence>
<sequence length="297" mass="33460">MESRMTRSTNIQLRKMATILESEPDIALSIVKGPQQVFWRNMAKELNALGPPVKDAYSWKKAWADYKCTLKKRITQYNADIEGGQQYPRPLNPIHRRVAKLLSLEIKKGRTTVGGGQEVESEEDDDEMEELADNSKSNDSAFDAEDHTHSSSATKSPKKESTDDDPVASQTDSLYAINACQQRLERLPNITIKKQGPTDPLENGTQGEANTLEGRRSSYRNFNKRAKEENFQKAMEINQALVSVAKMSATYQKELSSQLVRLNKSTESMIEAQQELTKNVKEMTGALRDLIDVFKAK</sequence>
<feature type="compositionally biased region" description="Acidic residues" evidence="7">
    <location>
        <begin position="119"/>
        <end position="132"/>
    </location>
</feature>
<dbReference type="Pfam" id="PF13873">
    <property type="entry name" value="Myb_DNA-bind_5"/>
    <property type="match status" value="1"/>
</dbReference>
<evidence type="ECO:0000256" key="5">
    <source>
        <dbReference type="ARBA" id="ARBA00023163"/>
    </source>
</evidence>
<evidence type="ECO:0000313" key="10">
    <source>
        <dbReference type="Proteomes" id="UP000075884"/>
    </source>
</evidence>
<evidence type="ECO:0000256" key="3">
    <source>
        <dbReference type="ARBA" id="ARBA00023015"/>
    </source>
</evidence>
<dbReference type="Proteomes" id="UP000075884">
    <property type="component" value="Unassembled WGS sequence"/>
</dbReference>
<evidence type="ECO:0000313" key="9">
    <source>
        <dbReference type="EnsemblMetazoa" id="ADIR003566-PA"/>
    </source>
</evidence>
<keyword evidence="5" id="KW-0804">Transcription</keyword>
<organism evidence="9 10">
    <name type="scientific">Anopheles dirus</name>
    <dbReference type="NCBI Taxonomy" id="7168"/>
    <lineage>
        <taxon>Eukaryota</taxon>
        <taxon>Metazoa</taxon>
        <taxon>Ecdysozoa</taxon>
        <taxon>Arthropoda</taxon>
        <taxon>Hexapoda</taxon>
        <taxon>Insecta</taxon>
        <taxon>Pterygota</taxon>
        <taxon>Neoptera</taxon>
        <taxon>Endopterygota</taxon>
        <taxon>Diptera</taxon>
        <taxon>Nematocera</taxon>
        <taxon>Culicoidea</taxon>
        <taxon>Culicidae</taxon>
        <taxon>Anophelinae</taxon>
        <taxon>Anopheles</taxon>
    </lineage>
</organism>
<reference evidence="9" key="2">
    <citation type="submission" date="2020-05" db="UniProtKB">
        <authorList>
            <consortium name="EnsemblMetazoa"/>
        </authorList>
    </citation>
    <scope>IDENTIFICATION</scope>
    <source>
        <strain evidence="9">WRAIR2</strain>
    </source>
</reference>
<reference evidence="10" key="1">
    <citation type="submission" date="2013-03" db="EMBL/GenBank/DDBJ databases">
        <title>The Genome Sequence of Anopheles dirus WRAIR2.</title>
        <authorList>
            <consortium name="The Broad Institute Genomics Platform"/>
            <person name="Neafsey D.E."/>
            <person name="Walton C."/>
            <person name="Walker B."/>
            <person name="Young S.K."/>
            <person name="Zeng Q."/>
            <person name="Gargeya S."/>
            <person name="Fitzgerald M."/>
            <person name="Haas B."/>
            <person name="Abouelleil A."/>
            <person name="Allen A.W."/>
            <person name="Alvarado L."/>
            <person name="Arachchi H.M."/>
            <person name="Berlin A.M."/>
            <person name="Chapman S.B."/>
            <person name="Gainer-Dewar J."/>
            <person name="Goldberg J."/>
            <person name="Griggs A."/>
            <person name="Gujja S."/>
            <person name="Hansen M."/>
            <person name="Howarth C."/>
            <person name="Imamovic A."/>
            <person name="Ireland A."/>
            <person name="Larimer J."/>
            <person name="McCowan C."/>
            <person name="Murphy C."/>
            <person name="Pearson M."/>
            <person name="Poon T.W."/>
            <person name="Priest M."/>
            <person name="Roberts A."/>
            <person name="Saif S."/>
            <person name="Shea T."/>
            <person name="Sisk P."/>
            <person name="Sykes S."/>
            <person name="Wortman J."/>
            <person name="Nusbaum C."/>
            <person name="Birren B."/>
        </authorList>
    </citation>
    <scope>NUCLEOTIDE SEQUENCE [LARGE SCALE GENOMIC DNA]</scope>
    <source>
        <strain evidence="10">WRAIR2</strain>
    </source>
</reference>
<evidence type="ECO:0000256" key="1">
    <source>
        <dbReference type="ARBA" id="ARBA00011764"/>
    </source>
</evidence>
<dbReference type="InterPro" id="IPR028002">
    <property type="entry name" value="Myb_DNA-bind_5"/>
</dbReference>
<comment type="function">
    <text evidence="6">Involved in transvection phenomena (= synapsis-dependent gene expression), where the synaptic pairing of chromosomes carrying genes with which zeste interacts influences the expression of these genes. Zeste binds to DNA and stimulates transcription from a nearby promoter.</text>
</comment>
<protein>
    <recommendedName>
        <fullName evidence="2">Regulatory protein zeste</fullName>
    </recommendedName>
</protein>
<dbReference type="EnsemblMetazoa" id="ADIR003566-RA">
    <property type="protein sequence ID" value="ADIR003566-PA"/>
    <property type="gene ID" value="ADIR003566"/>
</dbReference>
<dbReference type="GO" id="GO:0005634">
    <property type="term" value="C:nucleus"/>
    <property type="evidence" value="ECO:0007669"/>
    <property type="project" value="TreeGrafter"/>
</dbReference>
<evidence type="ECO:0000256" key="2">
    <source>
        <dbReference type="ARBA" id="ARBA00016807"/>
    </source>
</evidence>
<dbReference type="VEuPathDB" id="VectorBase:ADIR003566"/>
<accession>A0A182N7E2</accession>
<proteinExistence type="predicted"/>
<dbReference type="PANTHER" id="PTHR23098:SF16">
    <property type="entry name" value="REGULATORY PROTEIN ZESTE"/>
    <property type="match status" value="1"/>
</dbReference>
<dbReference type="PANTHER" id="PTHR23098">
    <property type="entry name" value="AGAP001331-PA-RELATED"/>
    <property type="match status" value="1"/>
</dbReference>
<keyword evidence="10" id="KW-1185">Reference proteome</keyword>
<feature type="domain" description="Myb/SANT-like DNA-binding" evidence="8">
    <location>
        <begin position="36"/>
        <end position="76"/>
    </location>
</feature>
<dbReference type="GO" id="GO:0003677">
    <property type="term" value="F:DNA binding"/>
    <property type="evidence" value="ECO:0007669"/>
    <property type="project" value="UniProtKB-KW"/>
</dbReference>
<feature type="region of interest" description="Disordered" evidence="7">
    <location>
        <begin position="193"/>
        <end position="215"/>
    </location>
</feature>
<keyword evidence="4" id="KW-0238">DNA-binding</keyword>
<evidence type="ECO:0000256" key="4">
    <source>
        <dbReference type="ARBA" id="ARBA00023125"/>
    </source>
</evidence>
<evidence type="ECO:0000256" key="6">
    <source>
        <dbReference type="ARBA" id="ARBA00025466"/>
    </source>
</evidence>
<name>A0A182N7E2_9DIPT</name>
<evidence type="ECO:0000259" key="8">
    <source>
        <dbReference type="Pfam" id="PF13873"/>
    </source>
</evidence>
<dbReference type="AlphaFoldDB" id="A0A182N7E2"/>